<keyword evidence="5" id="KW-0808">Transferase</keyword>
<evidence type="ECO:0000256" key="10">
    <source>
        <dbReference type="ARBA" id="ARBA00022989"/>
    </source>
</evidence>
<accession>A0AAD5WA45</accession>
<dbReference type="GO" id="GO:0005524">
    <property type="term" value="F:ATP binding"/>
    <property type="evidence" value="ECO:0007669"/>
    <property type="project" value="UniProtKB-UniRule"/>
</dbReference>
<dbReference type="PANTHER" id="PTHR47982:SF44">
    <property type="entry name" value="PROLINE-RICH RECEPTOR-LIKE PROTEIN KINASE PERK13-RELATED"/>
    <property type="match status" value="1"/>
</dbReference>
<evidence type="ECO:0000256" key="1">
    <source>
        <dbReference type="ARBA" id="ARBA00004162"/>
    </source>
</evidence>
<keyword evidence="7 14" id="KW-0547">Nucleotide-binding</keyword>
<dbReference type="EC" id="2.7.11.1" evidence="2"/>
<dbReference type="GO" id="GO:0004674">
    <property type="term" value="F:protein serine/threonine kinase activity"/>
    <property type="evidence" value="ECO:0007669"/>
    <property type="project" value="UniProtKB-KW"/>
</dbReference>
<dbReference type="PROSITE" id="PS50011">
    <property type="entry name" value="PROTEIN_KINASE_DOM"/>
    <property type="match status" value="1"/>
</dbReference>
<evidence type="ECO:0000256" key="5">
    <source>
        <dbReference type="ARBA" id="ARBA00022679"/>
    </source>
</evidence>
<keyword evidence="6 16" id="KW-0812">Transmembrane</keyword>
<feature type="compositionally biased region" description="Pro residues" evidence="15">
    <location>
        <begin position="35"/>
        <end position="49"/>
    </location>
</feature>
<dbReference type="PROSITE" id="PS00107">
    <property type="entry name" value="PROTEIN_KINASE_ATP"/>
    <property type="match status" value="1"/>
</dbReference>
<sequence length="667" mass="72679">MSNSTSLFLSPNPSTPIENPVISPVPPQTGISQFTPPPPDANQFTPPPVGTNQLTPPSPSIEQLNAPPPDVNQLISPPPDFNQLNPPPLDASQWIPPPPSDINQLTPPPPIEANQFILLPSPNNNQSIPPPPPHIDQLAPPTSDVNDSVPPPSDADQFASELIESRNESNPILNNLIGNQVPVSASPTLPTNPVQTPVAIPSPPPPSSMPLQPLPPPSPLSDPSHAFLRPAVSVPAQVQIPPSPSLSQPPPGFPNPTISPPTNSLHTSQKKDSSIGAPKADTSHSSQVAIIISFVAAFVLVCLIFLSVISVKRLRRNRAPKLLGLYKTKGNKAGTEGIPYQQLYDMTAGFSGANLIGEGGFARVYKGVFPDRTEVAVKQIKQEKAAELELRSEIEIISRIHHRHLVKLLGYCLTEPYQLLVYEFIPNRTLLYHLHEEGLPVLDWQKRMKIAIGCARGLKYLHEDCEPKIVHRDIKSANILLDYYFEPKLVDFGIAKVRYDGNTHVSTRVMGTHGYLAPEYATTGKLTYKSDVFSFGVVLLELITGRKAINPLDPEESLVGWAWPLLVEAINGGNFENLVDPKFKGNYVANEVHQMINLATACVRHSSANRPSMSQVLKTLESGCNLPDLCNGVQFGESTAFDSKQYSVEIENFQRREFGDTGVSHSC</sequence>
<dbReference type="PANTHER" id="PTHR47982">
    <property type="entry name" value="PROLINE-RICH RECEPTOR-LIKE PROTEIN KINASE PERK4"/>
    <property type="match status" value="1"/>
</dbReference>
<dbReference type="GO" id="GO:0005886">
    <property type="term" value="C:plasma membrane"/>
    <property type="evidence" value="ECO:0007669"/>
    <property type="project" value="UniProtKB-SubCell"/>
</dbReference>
<feature type="transmembrane region" description="Helical" evidence="16">
    <location>
        <begin position="288"/>
        <end position="311"/>
    </location>
</feature>
<evidence type="ECO:0000256" key="13">
    <source>
        <dbReference type="ARBA" id="ARBA00048679"/>
    </source>
</evidence>
<dbReference type="Gene3D" id="3.30.200.20">
    <property type="entry name" value="Phosphorylase Kinase, domain 1"/>
    <property type="match status" value="1"/>
</dbReference>
<dbReference type="SUPFAM" id="SSF56112">
    <property type="entry name" value="Protein kinase-like (PK-like)"/>
    <property type="match status" value="1"/>
</dbReference>
<feature type="compositionally biased region" description="Pro residues" evidence="15">
    <location>
        <begin position="200"/>
        <end position="220"/>
    </location>
</feature>
<feature type="compositionally biased region" description="Polar residues" evidence="15">
    <location>
        <begin position="1"/>
        <end position="17"/>
    </location>
</feature>
<evidence type="ECO:0000256" key="4">
    <source>
        <dbReference type="ARBA" id="ARBA00022527"/>
    </source>
</evidence>
<feature type="compositionally biased region" description="Pro residues" evidence="15">
    <location>
        <begin position="241"/>
        <end position="259"/>
    </location>
</feature>
<evidence type="ECO:0000256" key="7">
    <source>
        <dbReference type="ARBA" id="ARBA00022741"/>
    </source>
</evidence>
<dbReference type="Gene3D" id="1.10.510.10">
    <property type="entry name" value="Transferase(Phosphotransferase) domain 1"/>
    <property type="match status" value="1"/>
</dbReference>
<feature type="binding site" evidence="14">
    <location>
        <position position="378"/>
    </location>
    <ligand>
        <name>ATP</name>
        <dbReference type="ChEBI" id="CHEBI:30616"/>
    </ligand>
</feature>
<name>A0AAD5WA45_9POAL</name>
<organism evidence="18 19">
    <name type="scientific">Rhynchospora tenuis</name>
    <dbReference type="NCBI Taxonomy" id="198213"/>
    <lineage>
        <taxon>Eukaryota</taxon>
        <taxon>Viridiplantae</taxon>
        <taxon>Streptophyta</taxon>
        <taxon>Embryophyta</taxon>
        <taxon>Tracheophyta</taxon>
        <taxon>Spermatophyta</taxon>
        <taxon>Magnoliopsida</taxon>
        <taxon>Liliopsida</taxon>
        <taxon>Poales</taxon>
        <taxon>Cyperaceae</taxon>
        <taxon>Cyperoideae</taxon>
        <taxon>Rhynchosporeae</taxon>
        <taxon>Rhynchospora</taxon>
    </lineage>
</organism>
<keyword evidence="4" id="KW-0723">Serine/threonine-protein kinase</keyword>
<keyword evidence="3" id="KW-1003">Cell membrane</keyword>
<feature type="compositionally biased region" description="Pro residues" evidence="15">
    <location>
        <begin position="66"/>
        <end position="111"/>
    </location>
</feature>
<keyword evidence="8" id="KW-0418">Kinase</keyword>
<comment type="subcellular location">
    <subcellularLocation>
        <location evidence="1">Cell membrane</location>
        <topology evidence="1">Single-pass membrane protein</topology>
    </subcellularLocation>
</comment>
<evidence type="ECO:0000313" key="18">
    <source>
        <dbReference type="EMBL" id="KAJ3684985.1"/>
    </source>
</evidence>
<keyword evidence="11 16" id="KW-0472">Membrane</keyword>
<dbReference type="FunFam" id="1.10.510.10:FF:000173">
    <property type="entry name" value="proline-rich receptor-like protein kinase PERK8"/>
    <property type="match status" value="1"/>
</dbReference>
<comment type="catalytic activity">
    <reaction evidence="13">
        <text>L-seryl-[protein] + ATP = O-phospho-L-seryl-[protein] + ADP + H(+)</text>
        <dbReference type="Rhea" id="RHEA:17989"/>
        <dbReference type="Rhea" id="RHEA-COMP:9863"/>
        <dbReference type="Rhea" id="RHEA-COMP:11604"/>
        <dbReference type="ChEBI" id="CHEBI:15378"/>
        <dbReference type="ChEBI" id="CHEBI:29999"/>
        <dbReference type="ChEBI" id="CHEBI:30616"/>
        <dbReference type="ChEBI" id="CHEBI:83421"/>
        <dbReference type="ChEBI" id="CHEBI:456216"/>
        <dbReference type="EC" id="2.7.11.1"/>
    </reaction>
</comment>
<dbReference type="Pfam" id="PF00069">
    <property type="entry name" value="Pkinase"/>
    <property type="match status" value="1"/>
</dbReference>
<dbReference type="CDD" id="cd14066">
    <property type="entry name" value="STKc_IRAK"/>
    <property type="match status" value="1"/>
</dbReference>
<keyword evidence="19" id="KW-1185">Reference proteome</keyword>
<feature type="region of interest" description="Disordered" evidence="15">
    <location>
        <begin position="238"/>
        <end position="281"/>
    </location>
</feature>
<evidence type="ECO:0000256" key="15">
    <source>
        <dbReference type="SAM" id="MobiDB-lite"/>
    </source>
</evidence>
<keyword evidence="9 14" id="KW-0067">ATP-binding</keyword>
<feature type="compositionally biased region" description="Low complexity" evidence="15">
    <location>
        <begin position="118"/>
        <end position="127"/>
    </location>
</feature>
<comment type="catalytic activity">
    <reaction evidence="12">
        <text>L-threonyl-[protein] + ATP = O-phospho-L-threonyl-[protein] + ADP + H(+)</text>
        <dbReference type="Rhea" id="RHEA:46608"/>
        <dbReference type="Rhea" id="RHEA-COMP:11060"/>
        <dbReference type="Rhea" id="RHEA-COMP:11605"/>
        <dbReference type="ChEBI" id="CHEBI:15378"/>
        <dbReference type="ChEBI" id="CHEBI:30013"/>
        <dbReference type="ChEBI" id="CHEBI:30616"/>
        <dbReference type="ChEBI" id="CHEBI:61977"/>
        <dbReference type="ChEBI" id="CHEBI:456216"/>
        <dbReference type="EC" id="2.7.11.1"/>
    </reaction>
</comment>
<gene>
    <name evidence="18" type="ORF">LUZ61_014149</name>
</gene>
<evidence type="ECO:0000256" key="2">
    <source>
        <dbReference type="ARBA" id="ARBA00012513"/>
    </source>
</evidence>
<evidence type="ECO:0000256" key="9">
    <source>
        <dbReference type="ARBA" id="ARBA00022840"/>
    </source>
</evidence>
<dbReference type="InterPro" id="IPR000719">
    <property type="entry name" value="Prot_kinase_dom"/>
</dbReference>
<dbReference type="InterPro" id="IPR047117">
    <property type="entry name" value="PERK1-13-like"/>
</dbReference>
<proteinExistence type="predicted"/>
<evidence type="ECO:0000256" key="6">
    <source>
        <dbReference type="ARBA" id="ARBA00022692"/>
    </source>
</evidence>
<dbReference type="EMBL" id="JAMRDG010000002">
    <property type="protein sequence ID" value="KAJ3684985.1"/>
    <property type="molecule type" value="Genomic_DNA"/>
</dbReference>
<feature type="compositionally biased region" description="Polar residues" evidence="15">
    <location>
        <begin position="50"/>
        <end position="63"/>
    </location>
</feature>
<feature type="region of interest" description="Disordered" evidence="15">
    <location>
        <begin position="1"/>
        <end position="157"/>
    </location>
</feature>
<dbReference type="InterPro" id="IPR008271">
    <property type="entry name" value="Ser/Thr_kinase_AS"/>
</dbReference>
<evidence type="ECO:0000256" key="14">
    <source>
        <dbReference type="PROSITE-ProRule" id="PRU10141"/>
    </source>
</evidence>
<evidence type="ECO:0000256" key="3">
    <source>
        <dbReference type="ARBA" id="ARBA00022475"/>
    </source>
</evidence>
<comment type="caution">
    <text evidence="18">The sequence shown here is derived from an EMBL/GenBank/DDBJ whole genome shotgun (WGS) entry which is preliminary data.</text>
</comment>
<evidence type="ECO:0000259" key="17">
    <source>
        <dbReference type="PROSITE" id="PS50011"/>
    </source>
</evidence>
<keyword evidence="10 16" id="KW-1133">Transmembrane helix</keyword>
<dbReference type="InterPro" id="IPR017441">
    <property type="entry name" value="Protein_kinase_ATP_BS"/>
</dbReference>
<reference evidence="18 19" key="1">
    <citation type="journal article" date="2022" name="Cell">
        <title>Repeat-based holocentromeres influence genome architecture and karyotype evolution.</title>
        <authorList>
            <person name="Hofstatter P.G."/>
            <person name="Thangavel G."/>
            <person name="Lux T."/>
            <person name="Neumann P."/>
            <person name="Vondrak T."/>
            <person name="Novak P."/>
            <person name="Zhang M."/>
            <person name="Costa L."/>
            <person name="Castellani M."/>
            <person name="Scott A."/>
            <person name="Toegelov H."/>
            <person name="Fuchs J."/>
            <person name="Mata-Sucre Y."/>
            <person name="Dias Y."/>
            <person name="Vanzela A.L.L."/>
            <person name="Huettel B."/>
            <person name="Almeida C.C.S."/>
            <person name="Simkova H."/>
            <person name="Souza G."/>
            <person name="Pedrosa-Harand A."/>
            <person name="Macas J."/>
            <person name="Mayer K.F.X."/>
            <person name="Houben A."/>
            <person name="Marques A."/>
        </authorList>
    </citation>
    <scope>NUCLEOTIDE SEQUENCE [LARGE SCALE GENOMIC DNA]</scope>
    <source>
        <strain evidence="18">RhyTen1mFocal</strain>
    </source>
</reference>
<evidence type="ECO:0000256" key="8">
    <source>
        <dbReference type="ARBA" id="ARBA00022777"/>
    </source>
</evidence>
<evidence type="ECO:0000256" key="12">
    <source>
        <dbReference type="ARBA" id="ARBA00047899"/>
    </source>
</evidence>
<dbReference type="InterPro" id="IPR011009">
    <property type="entry name" value="Kinase-like_dom_sf"/>
</dbReference>
<evidence type="ECO:0000313" key="19">
    <source>
        <dbReference type="Proteomes" id="UP001210211"/>
    </source>
</evidence>
<protein>
    <recommendedName>
        <fullName evidence="2">non-specific serine/threonine protein kinase</fullName>
        <ecNumber evidence="2">2.7.11.1</ecNumber>
    </recommendedName>
</protein>
<feature type="compositionally biased region" description="Polar residues" evidence="15">
    <location>
        <begin position="184"/>
        <end position="195"/>
    </location>
</feature>
<evidence type="ECO:0000256" key="16">
    <source>
        <dbReference type="SAM" id="Phobius"/>
    </source>
</evidence>
<dbReference type="SMART" id="SM00220">
    <property type="entry name" value="S_TKc"/>
    <property type="match status" value="1"/>
</dbReference>
<feature type="domain" description="Protein kinase" evidence="17">
    <location>
        <begin position="350"/>
        <end position="629"/>
    </location>
</feature>
<dbReference type="AlphaFoldDB" id="A0AAD5WA45"/>
<dbReference type="PROSITE" id="PS00108">
    <property type="entry name" value="PROTEIN_KINASE_ST"/>
    <property type="match status" value="1"/>
</dbReference>
<dbReference type="Proteomes" id="UP001210211">
    <property type="component" value="Unassembled WGS sequence"/>
</dbReference>
<evidence type="ECO:0000256" key="11">
    <source>
        <dbReference type="ARBA" id="ARBA00023136"/>
    </source>
</evidence>
<feature type="region of interest" description="Disordered" evidence="15">
    <location>
        <begin position="184"/>
        <end position="226"/>
    </location>
</feature>